<evidence type="ECO:0000313" key="1">
    <source>
        <dbReference type="EMBL" id="JAE37609.1"/>
    </source>
</evidence>
<protein>
    <submittedName>
        <fullName evidence="1">Uncharacterized protein</fullName>
    </submittedName>
</protein>
<name>A0A0A9HP82_ARUDO</name>
<reference evidence="1" key="1">
    <citation type="submission" date="2014-09" db="EMBL/GenBank/DDBJ databases">
        <authorList>
            <person name="Magalhaes I.L.F."/>
            <person name="Oliveira U."/>
            <person name="Santos F.R."/>
            <person name="Vidigal T.H.D.A."/>
            <person name="Brescovit A.D."/>
            <person name="Santos A.J."/>
        </authorList>
    </citation>
    <scope>NUCLEOTIDE SEQUENCE</scope>
    <source>
        <tissue evidence="1">Shoot tissue taken approximately 20 cm above the soil surface</tissue>
    </source>
</reference>
<organism evidence="1">
    <name type="scientific">Arundo donax</name>
    <name type="common">Giant reed</name>
    <name type="synonym">Donax arundinaceus</name>
    <dbReference type="NCBI Taxonomy" id="35708"/>
    <lineage>
        <taxon>Eukaryota</taxon>
        <taxon>Viridiplantae</taxon>
        <taxon>Streptophyta</taxon>
        <taxon>Embryophyta</taxon>
        <taxon>Tracheophyta</taxon>
        <taxon>Spermatophyta</taxon>
        <taxon>Magnoliopsida</taxon>
        <taxon>Liliopsida</taxon>
        <taxon>Poales</taxon>
        <taxon>Poaceae</taxon>
        <taxon>PACMAD clade</taxon>
        <taxon>Arundinoideae</taxon>
        <taxon>Arundineae</taxon>
        <taxon>Arundo</taxon>
    </lineage>
</organism>
<dbReference type="EMBL" id="GBRH01160287">
    <property type="protein sequence ID" value="JAE37609.1"/>
    <property type="molecule type" value="Transcribed_RNA"/>
</dbReference>
<proteinExistence type="predicted"/>
<accession>A0A0A9HP82</accession>
<reference evidence="1" key="2">
    <citation type="journal article" date="2015" name="Data Brief">
        <title>Shoot transcriptome of the giant reed, Arundo donax.</title>
        <authorList>
            <person name="Barrero R.A."/>
            <person name="Guerrero F.D."/>
            <person name="Moolhuijzen P."/>
            <person name="Goolsby J.A."/>
            <person name="Tidwell J."/>
            <person name="Bellgard S.E."/>
            <person name="Bellgard M.I."/>
        </authorList>
    </citation>
    <scope>NUCLEOTIDE SEQUENCE</scope>
    <source>
        <tissue evidence="1">Shoot tissue taken approximately 20 cm above the soil surface</tissue>
    </source>
</reference>
<sequence length="91" mass="10352">MQSPNHDPVDSLTHCASVYPESHHKPHVHEVIQDSPLVCASANILKSAELKLHPLMEHHSIHRRSIQRAHSKHNLLNLHLKNQLHLQKASP</sequence>
<dbReference type="AlphaFoldDB" id="A0A0A9HP82"/>